<keyword evidence="2" id="KW-1185">Reference proteome</keyword>
<dbReference type="EMBL" id="CAGS01000464">
    <property type="protein sequence ID" value="CCF85572.1"/>
    <property type="molecule type" value="Genomic_DNA"/>
</dbReference>
<name>I4ELL0_9BACT</name>
<evidence type="ECO:0000313" key="2">
    <source>
        <dbReference type="Proteomes" id="UP000004221"/>
    </source>
</evidence>
<dbReference type="Proteomes" id="UP000004221">
    <property type="component" value="Unassembled WGS sequence"/>
</dbReference>
<proteinExistence type="predicted"/>
<comment type="caution">
    <text evidence="1">The sequence shown here is derived from an EMBL/GenBank/DDBJ whole genome shotgun (WGS) entry which is preliminary data.</text>
</comment>
<sequence>MHRTPSPRAQSGPKKAARVVASAFCDRTSEIARLLALRERKEFVWPKTCPAAFCPATLHSGRARSLPLFLTINWLKPCPFLEPSGR</sequence>
<dbReference type="AlphaFoldDB" id="I4ELL0"/>
<evidence type="ECO:0000313" key="1">
    <source>
        <dbReference type="EMBL" id="CCF85572.1"/>
    </source>
</evidence>
<organism evidence="1 2">
    <name type="scientific">Nitrolancea hollandica Lb</name>
    <dbReference type="NCBI Taxonomy" id="1129897"/>
    <lineage>
        <taxon>Bacteria</taxon>
        <taxon>Pseudomonadati</taxon>
        <taxon>Thermomicrobiota</taxon>
        <taxon>Thermomicrobia</taxon>
        <taxon>Sphaerobacterales</taxon>
        <taxon>Sphaerobacterineae</taxon>
        <taxon>Sphaerobacteraceae</taxon>
        <taxon>Nitrolancea</taxon>
    </lineage>
</organism>
<gene>
    <name evidence="1" type="ORF">NITHO_5160016</name>
</gene>
<protein>
    <submittedName>
        <fullName evidence="1">Uncharacterized protein</fullName>
    </submittedName>
</protein>
<reference evidence="1 2" key="1">
    <citation type="journal article" date="2012" name="ISME J.">
        <title>Nitrification expanded: discovery, physiology and genomics of a nitrite-oxidizing bacterium from the phylum Chloroflexi.</title>
        <authorList>
            <person name="Sorokin D.Y."/>
            <person name="Lucker S."/>
            <person name="Vejmelkova D."/>
            <person name="Kostrikina N.A."/>
            <person name="Kleerebezem R."/>
            <person name="Rijpstra W.I."/>
            <person name="Damste J.S."/>
            <person name="Le Paslier D."/>
            <person name="Muyzer G."/>
            <person name="Wagner M."/>
            <person name="van Loosdrecht M.C."/>
            <person name="Daims H."/>
        </authorList>
    </citation>
    <scope>NUCLEOTIDE SEQUENCE [LARGE SCALE GENOMIC DNA]</scope>
    <source>
        <strain evidence="2">none</strain>
    </source>
</reference>
<accession>I4ELL0</accession>